<reference evidence="9 10" key="1">
    <citation type="submission" date="2017-03" db="EMBL/GenBank/DDBJ databases">
        <authorList>
            <person name="Afonso C.L."/>
            <person name="Miller P.J."/>
            <person name="Scott M.A."/>
            <person name="Spackman E."/>
            <person name="Goraichik I."/>
            <person name="Dimitrov K.M."/>
            <person name="Suarez D.L."/>
            <person name="Swayne D.E."/>
        </authorList>
    </citation>
    <scope>NUCLEOTIDE SEQUENCE [LARGE SCALE GENOMIC DNA]</scope>
    <source>
        <strain evidence="9 10">CECT 7066</strain>
    </source>
</reference>
<protein>
    <recommendedName>
        <fullName evidence="7">TRAP transporter small permease protein</fullName>
    </recommendedName>
</protein>
<dbReference type="Proteomes" id="UP000193870">
    <property type="component" value="Unassembled WGS sequence"/>
</dbReference>
<feature type="transmembrane region" description="Helical" evidence="7">
    <location>
        <begin position="52"/>
        <end position="70"/>
    </location>
</feature>
<dbReference type="EMBL" id="FWFV01000002">
    <property type="protein sequence ID" value="SLN23988.1"/>
    <property type="molecule type" value="Genomic_DNA"/>
</dbReference>
<dbReference type="GO" id="GO:0005886">
    <property type="term" value="C:plasma membrane"/>
    <property type="evidence" value="ECO:0007669"/>
    <property type="project" value="UniProtKB-SubCell"/>
</dbReference>
<feature type="transmembrane region" description="Helical" evidence="7">
    <location>
        <begin position="134"/>
        <end position="156"/>
    </location>
</feature>
<feature type="transmembrane region" description="Helical" evidence="7">
    <location>
        <begin position="12"/>
        <end position="40"/>
    </location>
</feature>
<comment type="function">
    <text evidence="7">Part of the tripartite ATP-independent periplasmic (TRAP) transport system.</text>
</comment>
<keyword evidence="4 7" id="KW-0812">Transmembrane</keyword>
<comment type="subcellular location">
    <subcellularLocation>
        <location evidence="7">Cell inner membrane</location>
        <topology evidence="7">Multi-pass membrane protein</topology>
    </subcellularLocation>
    <subcellularLocation>
        <location evidence="1">Cell membrane</location>
        <topology evidence="1">Multi-pass membrane protein</topology>
    </subcellularLocation>
</comment>
<name>A0A1Y5RSC7_9RHOB</name>
<sequence>MNDARNTPAEGILGRIVIAWALVGCGLLAVVVAVNVWAVIGPLVGLPFAGDFELTEMGVAVAVFTFLPYCQLTGQNVSADIFTARAGRRVVAVLSAGGSLLALGFGAVLLWRMWAGLLDQKAYSYATTILQVPVWWAFVPILISLFMLMLAAIATLTHDLSEAR</sequence>
<dbReference type="Pfam" id="PF04290">
    <property type="entry name" value="DctQ"/>
    <property type="match status" value="1"/>
</dbReference>
<feature type="transmembrane region" description="Helical" evidence="7">
    <location>
        <begin position="90"/>
        <end position="114"/>
    </location>
</feature>
<evidence type="ECO:0000256" key="6">
    <source>
        <dbReference type="ARBA" id="ARBA00023136"/>
    </source>
</evidence>
<feature type="domain" description="Tripartite ATP-independent periplasmic transporters DctQ component" evidence="8">
    <location>
        <begin position="45"/>
        <end position="160"/>
    </location>
</feature>
<evidence type="ECO:0000256" key="2">
    <source>
        <dbReference type="ARBA" id="ARBA00022448"/>
    </source>
</evidence>
<dbReference type="InterPro" id="IPR055348">
    <property type="entry name" value="DctQ"/>
</dbReference>
<keyword evidence="3" id="KW-1003">Cell membrane</keyword>
<comment type="similarity">
    <text evidence="7">Belongs to the TRAP transporter small permease family.</text>
</comment>
<keyword evidence="5 7" id="KW-1133">Transmembrane helix</keyword>
<dbReference type="GO" id="GO:0022857">
    <property type="term" value="F:transmembrane transporter activity"/>
    <property type="evidence" value="ECO:0007669"/>
    <property type="project" value="UniProtKB-UniRule"/>
</dbReference>
<evidence type="ECO:0000256" key="7">
    <source>
        <dbReference type="RuleBase" id="RU369079"/>
    </source>
</evidence>
<dbReference type="RefSeq" id="WP_085852879.1">
    <property type="nucleotide sequence ID" value="NZ_FOPF01000002.1"/>
</dbReference>
<organism evidence="9 10">
    <name type="scientific">Palleronia marisminoris</name>
    <dbReference type="NCBI Taxonomy" id="315423"/>
    <lineage>
        <taxon>Bacteria</taxon>
        <taxon>Pseudomonadati</taxon>
        <taxon>Pseudomonadota</taxon>
        <taxon>Alphaproteobacteria</taxon>
        <taxon>Rhodobacterales</taxon>
        <taxon>Roseobacteraceae</taxon>
        <taxon>Palleronia</taxon>
    </lineage>
</organism>
<keyword evidence="10" id="KW-1185">Reference proteome</keyword>
<evidence type="ECO:0000256" key="5">
    <source>
        <dbReference type="ARBA" id="ARBA00022989"/>
    </source>
</evidence>
<gene>
    <name evidence="9" type="ORF">PAM7066_00834</name>
</gene>
<evidence type="ECO:0000256" key="1">
    <source>
        <dbReference type="ARBA" id="ARBA00004651"/>
    </source>
</evidence>
<dbReference type="AlphaFoldDB" id="A0A1Y5RSC7"/>
<keyword evidence="6 7" id="KW-0472">Membrane</keyword>
<proteinExistence type="inferred from homology"/>
<dbReference type="OrthoDB" id="6183232at2"/>
<keyword evidence="2 7" id="KW-0813">Transport</keyword>
<dbReference type="STRING" id="315423.SAMN04488020_102447"/>
<evidence type="ECO:0000259" key="8">
    <source>
        <dbReference type="Pfam" id="PF04290"/>
    </source>
</evidence>
<evidence type="ECO:0000256" key="3">
    <source>
        <dbReference type="ARBA" id="ARBA00022475"/>
    </source>
</evidence>
<evidence type="ECO:0000313" key="10">
    <source>
        <dbReference type="Proteomes" id="UP000193870"/>
    </source>
</evidence>
<evidence type="ECO:0000313" key="9">
    <source>
        <dbReference type="EMBL" id="SLN23988.1"/>
    </source>
</evidence>
<keyword evidence="7" id="KW-0997">Cell inner membrane</keyword>
<comment type="subunit">
    <text evidence="7">The complex comprises the extracytoplasmic solute receptor protein and the two transmembrane proteins.</text>
</comment>
<accession>A0A1Y5RSC7</accession>
<evidence type="ECO:0000256" key="4">
    <source>
        <dbReference type="ARBA" id="ARBA00022692"/>
    </source>
</evidence>